<dbReference type="AlphaFoldDB" id="A0A7W5DQB0"/>
<dbReference type="EMBL" id="JACHYB010000001">
    <property type="protein sequence ID" value="MBB3186825.1"/>
    <property type="molecule type" value="Genomic_DNA"/>
</dbReference>
<gene>
    <name evidence="2" type="ORF">FHX64_000988</name>
</gene>
<dbReference type="PANTHER" id="PTHR37832:SF1">
    <property type="entry name" value="STRESS-RESPONSE A_B BARREL DOMAIN-CONTAINING PROTEIN"/>
    <property type="match status" value="1"/>
</dbReference>
<dbReference type="SUPFAM" id="SSF54909">
    <property type="entry name" value="Dimeric alpha+beta barrel"/>
    <property type="match status" value="1"/>
</dbReference>
<dbReference type="Proteomes" id="UP000544222">
    <property type="component" value="Unassembled WGS sequence"/>
</dbReference>
<accession>A0A7W5DQB0</accession>
<evidence type="ECO:0000313" key="3">
    <source>
        <dbReference type="Proteomes" id="UP000544222"/>
    </source>
</evidence>
<dbReference type="RefSeq" id="WP_183412662.1">
    <property type="nucleotide sequence ID" value="NZ_JACHYB010000001.1"/>
</dbReference>
<dbReference type="PANTHER" id="PTHR37832">
    <property type="entry name" value="BLL2683 PROTEIN"/>
    <property type="match status" value="1"/>
</dbReference>
<evidence type="ECO:0000313" key="2">
    <source>
        <dbReference type="EMBL" id="MBB3186825.1"/>
    </source>
</evidence>
<dbReference type="PROSITE" id="PS51502">
    <property type="entry name" value="S_R_A_B_BARREL"/>
    <property type="match status" value="1"/>
</dbReference>
<dbReference type="Gene3D" id="3.30.70.100">
    <property type="match status" value="1"/>
</dbReference>
<sequence>MVKHLVFWKLKEEAFGNNKATNALLIKKKLEDLNGQIEGLIHLEVGIDFMKTDDSYDLALYGEFESRNALAFYQEHPKHKEVQQFVKVVRSGRCSVDYEI</sequence>
<keyword evidence="3" id="KW-1185">Reference proteome</keyword>
<dbReference type="InterPro" id="IPR013097">
    <property type="entry name" value="Dabb"/>
</dbReference>
<evidence type="ECO:0000259" key="1">
    <source>
        <dbReference type="PROSITE" id="PS51502"/>
    </source>
</evidence>
<protein>
    <recommendedName>
        <fullName evidence="1">Stress-response A/B barrel domain-containing protein</fullName>
    </recommendedName>
</protein>
<reference evidence="2 3" key="1">
    <citation type="submission" date="2020-08" db="EMBL/GenBank/DDBJ databases">
        <title>Genomic Encyclopedia of Type Strains, Phase IV (KMG-IV): sequencing the most valuable type-strain genomes for metagenomic binning, comparative biology and taxonomic classification.</title>
        <authorList>
            <person name="Goeker M."/>
        </authorList>
    </citation>
    <scope>NUCLEOTIDE SEQUENCE [LARGE SCALE GENOMIC DNA]</scope>
    <source>
        <strain evidence="2 3">DSM 27471</strain>
    </source>
</reference>
<dbReference type="SMART" id="SM00886">
    <property type="entry name" value="Dabb"/>
    <property type="match status" value="1"/>
</dbReference>
<feature type="domain" description="Stress-response A/B barrel" evidence="1">
    <location>
        <begin position="2"/>
        <end position="98"/>
    </location>
</feature>
<name>A0A7W5DQB0_9PORP</name>
<dbReference type="Pfam" id="PF07876">
    <property type="entry name" value="Dabb"/>
    <property type="match status" value="1"/>
</dbReference>
<comment type="caution">
    <text evidence="2">The sequence shown here is derived from an EMBL/GenBank/DDBJ whole genome shotgun (WGS) entry which is preliminary data.</text>
</comment>
<proteinExistence type="predicted"/>
<dbReference type="InterPro" id="IPR011008">
    <property type="entry name" value="Dimeric_a/b-barrel"/>
</dbReference>
<organism evidence="2 3">
    <name type="scientific">Microbacter margulisiae</name>
    <dbReference type="NCBI Taxonomy" id="1350067"/>
    <lineage>
        <taxon>Bacteria</taxon>
        <taxon>Pseudomonadati</taxon>
        <taxon>Bacteroidota</taxon>
        <taxon>Bacteroidia</taxon>
        <taxon>Bacteroidales</taxon>
        <taxon>Porphyromonadaceae</taxon>
        <taxon>Microbacter</taxon>
    </lineage>
</organism>